<gene>
    <name evidence="2" type="ORF">NX720_05830</name>
</gene>
<evidence type="ECO:0000256" key="1">
    <source>
        <dbReference type="SAM" id="MobiDB-lite"/>
    </source>
</evidence>
<protein>
    <submittedName>
        <fullName evidence="2">Uncharacterized protein</fullName>
    </submittedName>
</protein>
<organism evidence="2 3">
    <name type="scientific">Endozoicomonas euniceicola</name>
    <dbReference type="NCBI Taxonomy" id="1234143"/>
    <lineage>
        <taxon>Bacteria</taxon>
        <taxon>Pseudomonadati</taxon>
        <taxon>Pseudomonadota</taxon>
        <taxon>Gammaproteobacteria</taxon>
        <taxon>Oceanospirillales</taxon>
        <taxon>Endozoicomonadaceae</taxon>
        <taxon>Endozoicomonas</taxon>
    </lineage>
</organism>
<reference evidence="2" key="1">
    <citation type="submission" date="2022-10" db="EMBL/GenBank/DDBJ databases">
        <title>Completed Genome Sequence of two octocoral isolated bacterium, Endozoicomonas euniceicola EF212T and Endozoicomonas gorgoniicola PS125T.</title>
        <authorList>
            <person name="Chiou Y.-J."/>
            <person name="Chen Y.-H."/>
        </authorList>
    </citation>
    <scope>NUCLEOTIDE SEQUENCE</scope>
    <source>
        <strain evidence="2">EF212</strain>
    </source>
</reference>
<name>A0ABY6GXC4_9GAMM</name>
<feature type="region of interest" description="Disordered" evidence="1">
    <location>
        <begin position="234"/>
        <end position="259"/>
    </location>
</feature>
<dbReference type="RefSeq" id="WP_262600018.1">
    <property type="nucleotide sequence ID" value="NZ_CP103300.1"/>
</dbReference>
<dbReference type="EMBL" id="CP103300">
    <property type="protein sequence ID" value="UYM17438.1"/>
    <property type="molecule type" value="Genomic_DNA"/>
</dbReference>
<evidence type="ECO:0000313" key="2">
    <source>
        <dbReference type="EMBL" id="UYM17438.1"/>
    </source>
</evidence>
<sequence length="259" mass="28029">MEGSRNIPSTPSPSGKPLTESTTPEGEQPRTGSAATPDVSPKMRGLNPDSTAGKPLAERKATAQPEATSTTGMGKKNSPEALLRQREEVLTAINQLSAMSGKLKILAQARRALESPDTPPEGLMIKVQIDDRMVSIIPPDQEALRGQNMEHLLREVGEAINGGFAECQTALGPQPPQVQFQALQEKFVQLSHKLGKQHAKDEEMQRHLSQALKAVPTSMKVDYSGGTVLIERIIKPKKKPPKPAPEQPPQPSEPARPEE</sequence>
<dbReference type="Proteomes" id="UP001163255">
    <property type="component" value="Chromosome"/>
</dbReference>
<feature type="region of interest" description="Disordered" evidence="1">
    <location>
        <begin position="1"/>
        <end position="80"/>
    </location>
</feature>
<accession>A0ABY6GXC4</accession>
<proteinExistence type="predicted"/>
<evidence type="ECO:0000313" key="3">
    <source>
        <dbReference type="Proteomes" id="UP001163255"/>
    </source>
</evidence>
<feature type="compositionally biased region" description="Polar residues" evidence="1">
    <location>
        <begin position="1"/>
        <end position="34"/>
    </location>
</feature>
<feature type="compositionally biased region" description="Pro residues" evidence="1">
    <location>
        <begin position="242"/>
        <end position="259"/>
    </location>
</feature>
<keyword evidence="3" id="KW-1185">Reference proteome</keyword>